<keyword evidence="6 10" id="KW-0808">Transferase</keyword>
<dbReference type="KEGG" id="nin:NADRNF5_0255"/>
<evidence type="ECO:0000256" key="6">
    <source>
        <dbReference type="ARBA" id="ARBA00022679"/>
    </source>
</evidence>
<dbReference type="InterPro" id="IPR023503">
    <property type="entry name" value="Ribosome_NEP1_arc"/>
</dbReference>
<keyword evidence="12" id="KW-1185">Reference proteome</keyword>
<dbReference type="PANTHER" id="PTHR12636">
    <property type="entry name" value="NEP1/MRA1"/>
    <property type="match status" value="1"/>
</dbReference>
<dbReference type="Pfam" id="PF03587">
    <property type="entry name" value="EMG1"/>
    <property type="match status" value="1"/>
</dbReference>
<evidence type="ECO:0000313" key="12">
    <source>
        <dbReference type="Proteomes" id="UP000032408"/>
    </source>
</evidence>
<dbReference type="EC" id="2.1.1.-" evidence="10"/>
<keyword evidence="5 10" id="KW-0489">Methyltransferase</keyword>
<reference evidence="12" key="1">
    <citation type="submission" date="2015-03" db="EMBL/GenBank/DDBJ databases">
        <title>Characterization of two novel Thaumarchaeota isolated from the Northern Adriatic Sea.</title>
        <authorList>
            <person name="Bayer B."/>
            <person name="Vojvoda J."/>
            <person name="Offre P."/>
            <person name="Srivastava A."/>
            <person name="Elisabeth N."/>
            <person name="Garcia J.A.L."/>
            <person name="Schleper C."/>
            <person name="Herndl G.J."/>
        </authorList>
    </citation>
    <scope>NUCLEOTIDE SEQUENCE [LARGE SCALE GENOMIC DNA]</scope>
    <source>
        <strain evidence="12">NF5</strain>
    </source>
</reference>
<keyword evidence="7 10" id="KW-0949">S-adenosyl-L-methionine</keyword>
<feature type="binding site" evidence="10">
    <location>
        <begin position="198"/>
        <end position="203"/>
    </location>
    <ligand>
        <name>S-adenosyl-L-methionine</name>
        <dbReference type="ChEBI" id="CHEBI:59789"/>
    </ligand>
</feature>
<dbReference type="CDD" id="cd18088">
    <property type="entry name" value="Nep1-like"/>
    <property type="match status" value="1"/>
</dbReference>
<feature type="site" description="Stabilizes Arg-xx" evidence="10">
    <location>
        <position position="62"/>
    </location>
</feature>
<dbReference type="OrthoDB" id="7612at2157"/>
<evidence type="ECO:0000256" key="2">
    <source>
        <dbReference type="ARBA" id="ARBA00011738"/>
    </source>
</evidence>
<feature type="binding site" evidence="10">
    <location>
        <position position="182"/>
    </location>
    <ligand>
        <name>S-adenosyl-L-methionine</name>
        <dbReference type="ChEBI" id="CHEBI:59789"/>
    </ligand>
</feature>
<dbReference type="PANTHER" id="PTHR12636:SF5">
    <property type="entry name" value="RIBOSOMAL RNA SMALL SUBUNIT METHYLTRANSFERASE NEP1"/>
    <property type="match status" value="1"/>
</dbReference>
<dbReference type="SUPFAM" id="SSF75217">
    <property type="entry name" value="alpha/beta knot"/>
    <property type="match status" value="1"/>
</dbReference>
<feature type="binding site" evidence="10">
    <location>
        <position position="177"/>
    </location>
    <ligand>
        <name>S-adenosyl-L-methionine</name>
        <dbReference type="ChEBI" id="CHEBI:59789"/>
    </ligand>
</feature>
<evidence type="ECO:0000256" key="1">
    <source>
        <dbReference type="ARBA" id="ARBA00008115"/>
    </source>
</evidence>
<feature type="site" description="Interaction with substrate rRNA" evidence="10">
    <location>
        <position position="60"/>
    </location>
</feature>
<comment type="catalytic activity">
    <reaction evidence="10">
        <text>a pseudouridine in rRNA + S-adenosyl-L-methionine = an N(1)-methylpseudouridine in rRNA + S-adenosyl-L-homocysteine + H(+)</text>
        <dbReference type="Rhea" id="RHEA:46696"/>
        <dbReference type="Rhea" id="RHEA-COMP:11634"/>
        <dbReference type="Rhea" id="RHEA-COMP:13933"/>
        <dbReference type="ChEBI" id="CHEBI:15378"/>
        <dbReference type="ChEBI" id="CHEBI:57856"/>
        <dbReference type="ChEBI" id="CHEBI:59789"/>
        <dbReference type="ChEBI" id="CHEBI:65314"/>
        <dbReference type="ChEBI" id="CHEBI:74890"/>
    </reaction>
</comment>
<keyword evidence="4 10" id="KW-0698">rRNA processing</keyword>
<feature type="site" description="Interaction with substrate rRNA" evidence="10">
    <location>
        <position position="108"/>
    </location>
</feature>
<evidence type="ECO:0000256" key="3">
    <source>
        <dbReference type="ARBA" id="ARBA00022517"/>
    </source>
</evidence>
<feature type="site" description="Interaction with substrate rRNA" evidence="10">
    <location>
        <position position="104"/>
    </location>
</feature>
<dbReference type="GO" id="GO:0019843">
    <property type="term" value="F:rRNA binding"/>
    <property type="evidence" value="ECO:0007669"/>
    <property type="project" value="UniProtKB-UniRule"/>
</dbReference>
<dbReference type="STRING" id="1580092.NADRNF5_0255"/>
<evidence type="ECO:0000313" key="11">
    <source>
        <dbReference type="EMBL" id="AJW69954.1"/>
    </source>
</evidence>
<comment type="caution">
    <text evidence="10">Lacks conserved residue(s) required for the propagation of feature annotation.</text>
</comment>
<keyword evidence="3 10" id="KW-0690">Ribosome biogenesis</keyword>
<gene>
    <name evidence="11" type="primary">nep</name>
    <name evidence="10" type="synonym">nep1</name>
    <name evidence="11" type="ORF">NADRNF5_0255</name>
</gene>
<dbReference type="HAMAP" id="MF_00554">
    <property type="entry name" value="NEP1"/>
    <property type="match status" value="1"/>
</dbReference>
<evidence type="ECO:0000256" key="7">
    <source>
        <dbReference type="ARBA" id="ARBA00022691"/>
    </source>
</evidence>
<dbReference type="GeneID" id="24819503"/>
<evidence type="ECO:0000256" key="5">
    <source>
        <dbReference type="ARBA" id="ARBA00022603"/>
    </source>
</evidence>
<name>A0A0D5BZH8_9ARCH</name>
<dbReference type="InterPro" id="IPR005304">
    <property type="entry name" value="Rbsml_bgen_MeTrfase_EMG1/NEP1"/>
</dbReference>
<comment type="function">
    <text evidence="10">Methyltransferase involved in ribosomal biogenesis. Specifically catalyzes the N1-methylation of the pseudouridine corresponding to position 914 in M.jannaschii 16S rRNA.</text>
</comment>
<protein>
    <recommendedName>
        <fullName evidence="10">Ribosomal RNA small subunit methyltransferase Nep1</fullName>
        <ecNumber evidence="10">2.1.1.-</ecNumber>
    </recommendedName>
    <alternativeName>
        <fullName evidence="10">16S rRNA (pseudouridine-N1-)-methyltransferase Nep1</fullName>
    </alternativeName>
</protein>
<proteinExistence type="inferred from homology"/>
<reference evidence="11 12" key="2">
    <citation type="journal article" date="2016" name="ISME J.">
        <title>Physiological and genomic characterization of two novel marine thaumarchaeal strains indicates niche differentiation.</title>
        <authorList>
            <person name="Bayer B."/>
            <person name="Vojvoda J."/>
            <person name="Offre P."/>
            <person name="Alves R.J."/>
            <person name="Elisabeth N.H."/>
            <person name="Garcia J.A."/>
            <person name="Volland J.M."/>
            <person name="Srivastava A."/>
            <person name="Schleper C."/>
            <person name="Herndl G.J."/>
        </authorList>
    </citation>
    <scope>NUCLEOTIDE SEQUENCE [LARGE SCALE GENOMIC DNA]</scope>
    <source>
        <strain evidence="11 12">NF5</strain>
    </source>
</reference>
<dbReference type="GO" id="GO:0070475">
    <property type="term" value="P:rRNA base methylation"/>
    <property type="evidence" value="ECO:0007669"/>
    <property type="project" value="InterPro"/>
</dbReference>
<dbReference type="InterPro" id="IPR029028">
    <property type="entry name" value="Alpha/beta_knot_MTases"/>
</dbReference>
<dbReference type="Proteomes" id="UP000032408">
    <property type="component" value="Chromosome"/>
</dbReference>
<dbReference type="HOGENOM" id="CLU_055846_1_3_2"/>
<dbReference type="GO" id="GO:0070037">
    <property type="term" value="F:rRNA (pseudouridine) methyltransferase activity"/>
    <property type="evidence" value="ECO:0007669"/>
    <property type="project" value="UniProtKB-UniRule"/>
</dbReference>
<dbReference type="FunFam" id="3.40.1280.10:FF:000042">
    <property type="entry name" value="Ribosomal RNA small subunit methyltransferase Nep1"/>
    <property type="match status" value="1"/>
</dbReference>
<dbReference type="EMBL" id="CP011070">
    <property type="protein sequence ID" value="AJW69954.1"/>
    <property type="molecule type" value="Genomic_DNA"/>
</dbReference>
<dbReference type="InterPro" id="IPR029026">
    <property type="entry name" value="tRNA_m1G_MTases_N"/>
</dbReference>
<sequence>MISLVISESSLELVPYELQDHPSVISHARKLGKHPSEILLDNSWHFAAMKGIENEMKRGRPDLVHFSILEATTIPLYLQNKIKIYIHTVDDKVIYFGQNVHIPKSYHRFEGVIEKLYHDKKIKANNEVLLEIKEKTFSELIDEINPSKVIGFSTKGKSSTYEKIASEITDNSCIVIGGFQKGHFSDFVENKITEMYSIGNESFEGHVVVARLLYECEKTIFM</sequence>
<evidence type="ECO:0000256" key="10">
    <source>
        <dbReference type="HAMAP-Rule" id="MF_00554"/>
    </source>
</evidence>
<comment type="similarity">
    <text evidence="1 10">Belongs to the class IV-like SAM-binding methyltransferase superfamily. RNA methyltransferase NEP1 family.</text>
</comment>
<accession>A0A0D5BZH8</accession>
<evidence type="ECO:0000256" key="9">
    <source>
        <dbReference type="ARBA" id="ARBA00022884"/>
    </source>
</evidence>
<dbReference type="Gene3D" id="3.40.1280.10">
    <property type="match status" value="1"/>
</dbReference>
<dbReference type="NCBIfam" id="NF003207">
    <property type="entry name" value="PRK04171.2-2"/>
    <property type="match status" value="1"/>
</dbReference>
<comment type="subunit">
    <text evidence="2 10">Homodimer.</text>
</comment>
<evidence type="ECO:0000256" key="8">
    <source>
        <dbReference type="ARBA" id="ARBA00022730"/>
    </source>
</evidence>
<dbReference type="AlphaFoldDB" id="A0A0D5BZH8"/>
<keyword evidence="9 10" id="KW-0694">RNA-binding</keyword>
<keyword evidence="8 10" id="KW-0699">rRNA-binding</keyword>
<evidence type="ECO:0000256" key="4">
    <source>
        <dbReference type="ARBA" id="ARBA00022552"/>
    </source>
</evidence>
<organism evidence="11 12">
    <name type="scientific">Nitrosopumilus adriaticus</name>
    <dbReference type="NCBI Taxonomy" id="1580092"/>
    <lineage>
        <taxon>Archaea</taxon>
        <taxon>Nitrososphaerota</taxon>
        <taxon>Nitrososphaeria</taxon>
        <taxon>Nitrosopumilales</taxon>
        <taxon>Nitrosopumilaceae</taxon>
        <taxon>Nitrosopumilus</taxon>
    </lineage>
</organism>
<dbReference type="RefSeq" id="WP_048114859.1">
    <property type="nucleotide sequence ID" value="NZ_CP011070.1"/>
</dbReference>